<organism evidence="14 15">
    <name type="scientific">Acetobacterium paludosum</name>
    <dbReference type="NCBI Taxonomy" id="52693"/>
    <lineage>
        <taxon>Bacteria</taxon>
        <taxon>Bacillati</taxon>
        <taxon>Bacillota</taxon>
        <taxon>Clostridia</taxon>
        <taxon>Eubacteriales</taxon>
        <taxon>Eubacteriaceae</taxon>
        <taxon>Acetobacterium</taxon>
    </lineage>
</organism>
<evidence type="ECO:0000256" key="5">
    <source>
        <dbReference type="ARBA" id="ARBA00022723"/>
    </source>
</evidence>
<dbReference type="EMBL" id="WJBD01000024">
    <property type="protein sequence ID" value="MBC3889757.1"/>
    <property type="molecule type" value="Genomic_DNA"/>
</dbReference>
<keyword evidence="12" id="KW-0997">Cell inner membrane</keyword>
<proteinExistence type="inferred from homology"/>
<protein>
    <recommendedName>
        <fullName evidence="2 10">FAD:protein FMN transferase</fullName>
        <ecNumber evidence="1 10">2.7.1.180</ecNumber>
    </recommendedName>
    <alternativeName>
        <fullName evidence="8 10">Flavin transferase</fullName>
    </alternativeName>
</protein>
<keyword evidence="5 10" id="KW-0479">Metal-binding</keyword>
<keyword evidence="13" id="KW-0472">Membrane</keyword>
<reference evidence="14" key="1">
    <citation type="submission" date="2019-10" db="EMBL/GenBank/DDBJ databases">
        <authorList>
            <person name="Ross D.E."/>
            <person name="Gulliver D."/>
        </authorList>
    </citation>
    <scope>NUCLEOTIDE SEQUENCE</scope>
    <source>
        <strain evidence="14">DER-2019</strain>
    </source>
</reference>
<accession>A0A923HY52</accession>
<dbReference type="PROSITE" id="PS51257">
    <property type="entry name" value="PROKAR_LIPOPROTEIN"/>
    <property type="match status" value="1"/>
</dbReference>
<evidence type="ECO:0000256" key="1">
    <source>
        <dbReference type="ARBA" id="ARBA00011955"/>
    </source>
</evidence>
<dbReference type="InterPro" id="IPR003374">
    <property type="entry name" value="ApbE-like_sf"/>
</dbReference>
<keyword evidence="13" id="KW-0812">Transmembrane</keyword>
<keyword evidence="12" id="KW-1003">Cell membrane</keyword>
<dbReference type="GO" id="GO:0005886">
    <property type="term" value="C:plasma membrane"/>
    <property type="evidence" value="ECO:0007669"/>
    <property type="project" value="UniProtKB-SubCell"/>
</dbReference>
<dbReference type="Proteomes" id="UP000616595">
    <property type="component" value="Unassembled WGS sequence"/>
</dbReference>
<evidence type="ECO:0000256" key="9">
    <source>
        <dbReference type="ARBA" id="ARBA00048540"/>
    </source>
</evidence>
<reference evidence="14" key="2">
    <citation type="submission" date="2020-10" db="EMBL/GenBank/DDBJ databases">
        <title>Comparative genomics of the Acetobacterium genus.</title>
        <authorList>
            <person name="Marshall C."/>
            <person name="May H."/>
            <person name="Norman S."/>
        </authorList>
    </citation>
    <scope>NUCLEOTIDE SEQUENCE</scope>
    <source>
        <strain evidence="14">DER-2019</strain>
    </source>
</reference>
<keyword evidence="12" id="KW-0449">Lipoprotein</keyword>
<dbReference type="EC" id="2.7.1.180" evidence="1 10"/>
<feature type="binding site" evidence="11">
    <location>
        <position position="299"/>
    </location>
    <ligand>
        <name>Mg(2+)</name>
        <dbReference type="ChEBI" id="CHEBI:18420"/>
    </ligand>
</feature>
<comment type="similarity">
    <text evidence="10 12">Belongs to the ApbE family.</text>
</comment>
<dbReference type="Gene3D" id="3.10.520.10">
    <property type="entry name" value="ApbE-like domains"/>
    <property type="match status" value="1"/>
</dbReference>
<dbReference type="Pfam" id="PF02424">
    <property type="entry name" value="ApbE"/>
    <property type="match status" value="1"/>
</dbReference>
<keyword evidence="4 10" id="KW-0808">Transferase</keyword>
<evidence type="ECO:0000256" key="4">
    <source>
        <dbReference type="ARBA" id="ARBA00022679"/>
    </source>
</evidence>
<feature type="transmembrane region" description="Helical" evidence="13">
    <location>
        <begin position="12"/>
        <end position="29"/>
    </location>
</feature>
<dbReference type="GO" id="GO:0016740">
    <property type="term" value="F:transferase activity"/>
    <property type="evidence" value="ECO:0007669"/>
    <property type="project" value="UniProtKB-UniRule"/>
</dbReference>
<evidence type="ECO:0000256" key="2">
    <source>
        <dbReference type="ARBA" id="ARBA00016337"/>
    </source>
</evidence>
<gene>
    <name evidence="14" type="ORF">GH810_15715</name>
</gene>
<keyword evidence="15" id="KW-1185">Reference proteome</keyword>
<evidence type="ECO:0000256" key="13">
    <source>
        <dbReference type="SAM" id="Phobius"/>
    </source>
</evidence>
<dbReference type="InterPro" id="IPR024932">
    <property type="entry name" value="ApbE"/>
</dbReference>
<dbReference type="PIRSF" id="PIRSF006268">
    <property type="entry name" value="ApbE"/>
    <property type="match status" value="1"/>
</dbReference>
<keyword evidence="3 10" id="KW-0285">Flavoprotein</keyword>
<sequence>MSRIKITENSFKLTGLVMVMFLMMTLLSGCSQNDTVTRSDFLLDTFVSITLYGESDDSLLDKPFEKIKELNVTLAQSDAASDLTLINENAGIQPVPVSEGTYKIIEKGIFYSTISGGYFDATAGPLIDLWGIHEPEIKEAPSPDLIAEAQKKIDYTKIVLNPSEQTVYLTDPGMELNLGSVSKGYIADAVMAVIKDEGIKHAIVNLGGNVLVMGGKADGKAFGVGVEDPNNPGNGYIGVVSLKDGSVVTSGDYQRYFTDAAGKRYHHILDPFTGYPSESGLTQVTVVTDQSIDGDGLTTTLFLLGLDKGLALVEKMDGVEAIFVTKDNQIIATKGLKDIFSFDEANYGSTYTYKLLE</sequence>
<keyword evidence="13" id="KW-1133">Transmembrane helix</keyword>
<evidence type="ECO:0000256" key="11">
    <source>
        <dbReference type="PIRSR" id="PIRSR006268-2"/>
    </source>
</evidence>
<evidence type="ECO:0000256" key="7">
    <source>
        <dbReference type="ARBA" id="ARBA00022842"/>
    </source>
</evidence>
<dbReference type="AlphaFoldDB" id="A0A923HY52"/>
<evidence type="ECO:0000256" key="6">
    <source>
        <dbReference type="ARBA" id="ARBA00022827"/>
    </source>
</evidence>
<keyword evidence="6 10" id="KW-0274">FAD</keyword>
<dbReference type="PANTHER" id="PTHR30040">
    <property type="entry name" value="THIAMINE BIOSYNTHESIS LIPOPROTEIN APBE"/>
    <property type="match status" value="1"/>
</dbReference>
<comment type="function">
    <text evidence="12">Flavin transferase that catalyzes the transfer of the FMN moiety of FAD and its covalent binding to the hydroxyl group of a threonine residue in a target flavoprotein.</text>
</comment>
<comment type="catalytic activity">
    <reaction evidence="9 10 12">
        <text>L-threonyl-[protein] + FAD = FMN-L-threonyl-[protein] + AMP + H(+)</text>
        <dbReference type="Rhea" id="RHEA:36847"/>
        <dbReference type="Rhea" id="RHEA-COMP:11060"/>
        <dbReference type="Rhea" id="RHEA-COMP:11061"/>
        <dbReference type="ChEBI" id="CHEBI:15378"/>
        <dbReference type="ChEBI" id="CHEBI:30013"/>
        <dbReference type="ChEBI" id="CHEBI:57692"/>
        <dbReference type="ChEBI" id="CHEBI:74257"/>
        <dbReference type="ChEBI" id="CHEBI:456215"/>
        <dbReference type="EC" id="2.7.1.180"/>
    </reaction>
</comment>
<evidence type="ECO:0000313" key="14">
    <source>
        <dbReference type="EMBL" id="MBC3889757.1"/>
    </source>
</evidence>
<keyword evidence="7 10" id="KW-0460">Magnesium</keyword>
<dbReference type="PANTHER" id="PTHR30040:SF2">
    <property type="entry name" value="FAD:PROTEIN FMN TRANSFERASE"/>
    <property type="match status" value="1"/>
</dbReference>
<evidence type="ECO:0000256" key="3">
    <source>
        <dbReference type="ARBA" id="ARBA00022630"/>
    </source>
</evidence>
<comment type="cofactor">
    <cofactor evidence="11">
        <name>Mg(2+)</name>
        <dbReference type="ChEBI" id="CHEBI:18420"/>
    </cofactor>
    <cofactor evidence="11">
        <name>Mn(2+)</name>
        <dbReference type="ChEBI" id="CHEBI:29035"/>
    </cofactor>
    <text evidence="11">Magnesium. Can also use manganese.</text>
</comment>
<name>A0A923HY52_9FIRM</name>
<evidence type="ECO:0000256" key="12">
    <source>
        <dbReference type="RuleBase" id="RU363002"/>
    </source>
</evidence>
<comment type="caution">
    <text evidence="14">The sequence shown here is derived from an EMBL/GenBank/DDBJ whole genome shotgun (WGS) entry which is preliminary data.</text>
</comment>
<dbReference type="SUPFAM" id="SSF143631">
    <property type="entry name" value="ApbE-like"/>
    <property type="match status" value="1"/>
</dbReference>
<evidence type="ECO:0000313" key="15">
    <source>
        <dbReference type="Proteomes" id="UP000616595"/>
    </source>
</evidence>
<feature type="binding site" evidence="11">
    <location>
        <position position="180"/>
    </location>
    <ligand>
        <name>Mg(2+)</name>
        <dbReference type="ChEBI" id="CHEBI:18420"/>
    </ligand>
</feature>
<dbReference type="RefSeq" id="WP_148567687.1">
    <property type="nucleotide sequence ID" value="NZ_RXYA01000011.1"/>
</dbReference>
<comment type="subcellular location">
    <subcellularLocation>
        <location evidence="12">Cell inner membrane</location>
        <topology evidence="12">Lipid-anchor</topology>
        <orientation evidence="12">Periplasmic side</orientation>
    </subcellularLocation>
</comment>
<dbReference type="OrthoDB" id="9778595at2"/>
<dbReference type="GO" id="GO:0046872">
    <property type="term" value="F:metal ion binding"/>
    <property type="evidence" value="ECO:0007669"/>
    <property type="project" value="UniProtKB-UniRule"/>
</dbReference>
<evidence type="ECO:0000256" key="8">
    <source>
        <dbReference type="ARBA" id="ARBA00031306"/>
    </source>
</evidence>
<feature type="binding site" evidence="11">
    <location>
        <position position="295"/>
    </location>
    <ligand>
        <name>Mg(2+)</name>
        <dbReference type="ChEBI" id="CHEBI:18420"/>
    </ligand>
</feature>
<evidence type="ECO:0000256" key="10">
    <source>
        <dbReference type="PIRNR" id="PIRNR006268"/>
    </source>
</evidence>